<gene>
    <name evidence="1" type="ORF">ACFFJP_12650</name>
</gene>
<accession>A0ABV6BEB3</accession>
<dbReference type="Gene3D" id="3.40.50.720">
    <property type="entry name" value="NAD(P)-binding Rossmann-like Domain"/>
    <property type="match status" value="1"/>
</dbReference>
<proteinExistence type="predicted"/>
<organism evidence="1 2">
    <name type="scientific">Rheinheimera tilapiae</name>
    <dbReference type="NCBI Taxonomy" id="875043"/>
    <lineage>
        <taxon>Bacteria</taxon>
        <taxon>Pseudomonadati</taxon>
        <taxon>Pseudomonadota</taxon>
        <taxon>Gammaproteobacteria</taxon>
        <taxon>Chromatiales</taxon>
        <taxon>Chromatiaceae</taxon>
        <taxon>Rheinheimera</taxon>
    </lineage>
</organism>
<evidence type="ECO:0000313" key="1">
    <source>
        <dbReference type="EMBL" id="MFC0049137.1"/>
    </source>
</evidence>
<dbReference type="SUPFAM" id="SSF51735">
    <property type="entry name" value="NAD(P)-binding Rossmann-fold domains"/>
    <property type="match status" value="1"/>
</dbReference>
<evidence type="ECO:0008006" key="3">
    <source>
        <dbReference type="Google" id="ProtNLM"/>
    </source>
</evidence>
<dbReference type="InterPro" id="IPR036291">
    <property type="entry name" value="NAD(P)-bd_dom_sf"/>
</dbReference>
<name>A0ABV6BEB3_9GAMM</name>
<comment type="caution">
    <text evidence="1">The sequence shown here is derived from an EMBL/GenBank/DDBJ whole genome shotgun (WGS) entry which is preliminary data.</text>
</comment>
<dbReference type="RefSeq" id="WP_377244438.1">
    <property type="nucleotide sequence ID" value="NZ_JBHLXP010000003.1"/>
</dbReference>
<dbReference type="PANTHER" id="PTHR48079">
    <property type="entry name" value="PROTEIN YEEZ"/>
    <property type="match status" value="1"/>
</dbReference>
<reference evidence="1 2" key="1">
    <citation type="submission" date="2024-09" db="EMBL/GenBank/DDBJ databases">
        <authorList>
            <person name="Sun Q."/>
            <person name="Mori K."/>
        </authorList>
    </citation>
    <scope>NUCLEOTIDE SEQUENCE [LARGE SCALE GENOMIC DNA]</scope>
    <source>
        <strain evidence="1 2">KCTC 23315</strain>
    </source>
</reference>
<protein>
    <recommendedName>
        <fullName evidence="3">Epimerase</fullName>
    </recommendedName>
</protein>
<sequence length="266" mass="28253">MAAVVILGCGWLGTQLGLQLSTQGHQVWGSRRSSERLATLPAAILPLVWDGSSPLSPEICQLLPDSWLILAMPPSAAQDGGAAYLRSLQIVLAQAEAAQALVLCSSSGVYAGLGGEVSEADAPGPEPRAQLLWQAEQLILQAAHSVPQRYVLRLAGLIGPGRHPANFTRRGVMAGPEQPVNLVHSADICRWLSLLLLNTDAFPGAVVNLCAPIMRSKAEFYTAACQQQGLTVPQFIAATEPSRRVNAALSLQLPGFTYQQLDLSSF</sequence>
<keyword evidence="2" id="KW-1185">Reference proteome</keyword>
<evidence type="ECO:0000313" key="2">
    <source>
        <dbReference type="Proteomes" id="UP001589813"/>
    </source>
</evidence>
<dbReference type="PANTHER" id="PTHR48079:SF6">
    <property type="entry name" value="NAD(P)-BINDING DOMAIN-CONTAINING PROTEIN-RELATED"/>
    <property type="match status" value="1"/>
</dbReference>
<dbReference type="Proteomes" id="UP001589813">
    <property type="component" value="Unassembled WGS sequence"/>
</dbReference>
<dbReference type="EMBL" id="JBHLXP010000003">
    <property type="protein sequence ID" value="MFC0049137.1"/>
    <property type="molecule type" value="Genomic_DNA"/>
</dbReference>
<dbReference type="InterPro" id="IPR051783">
    <property type="entry name" value="NAD(P)-dependent_oxidoreduct"/>
</dbReference>